<dbReference type="InterPro" id="IPR007312">
    <property type="entry name" value="Phosphoesterase"/>
</dbReference>
<evidence type="ECO:0000256" key="4">
    <source>
        <dbReference type="SAM" id="SignalP"/>
    </source>
</evidence>
<feature type="region of interest" description="Disordered" evidence="3">
    <location>
        <begin position="239"/>
        <end position="259"/>
    </location>
</feature>
<evidence type="ECO:0000256" key="1">
    <source>
        <dbReference type="ARBA" id="ARBA00022801"/>
    </source>
</evidence>
<dbReference type="PATRIC" id="fig|1003195.29.peg.1061"/>
<evidence type="ECO:0000313" key="5">
    <source>
        <dbReference type="EMBL" id="AEW93424.1"/>
    </source>
</evidence>
<dbReference type="Proteomes" id="UP000007842">
    <property type="component" value="Chromosome"/>
</dbReference>
<keyword evidence="4" id="KW-0732">Signal</keyword>
<dbReference type="InterPro" id="IPR011964">
    <property type="entry name" value="YVTN_b-propeller_repeat"/>
</dbReference>
<evidence type="ECO:0000256" key="3">
    <source>
        <dbReference type="SAM" id="MobiDB-lite"/>
    </source>
</evidence>
<gene>
    <name evidence="5" type="ordered locus">SCATT_10530</name>
</gene>
<feature type="region of interest" description="Disordered" evidence="3">
    <location>
        <begin position="914"/>
        <end position="937"/>
    </location>
</feature>
<name>G8WNU9_STREN</name>
<dbReference type="AlphaFoldDB" id="G8WNU9"/>
<evidence type="ECO:0000313" key="6">
    <source>
        <dbReference type="Proteomes" id="UP000007842"/>
    </source>
</evidence>
<feature type="signal peptide" evidence="4">
    <location>
        <begin position="1"/>
        <end position="36"/>
    </location>
</feature>
<dbReference type="InterPro" id="IPR011045">
    <property type="entry name" value="N2O_reductase_N"/>
</dbReference>
<dbReference type="eggNOG" id="COG3391">
    <property type="taxonomic scope" value="Bacteria"/>
</dbReference>
<dbReference type="EMBL" id="CP003219">
    <property type="protein sequence ID" value="AEW93424.1"/>
    <property type="molecule type" value="Genomic_DNA"/>
</dbReference>
<dbReference type="HOGENOM" id="CLU_012789_0_0_11"/>
<dbReference type="InterPro" id="IPR015943">
    <property type="entry name" value="WD40/YVTN_repeat-like_dom_sf"/>
</dbReference>
<dbReference type="PANTHER" id="PTHR47197:SF3">
    <property type="entry name" value="DIHYDRO-HEME D1 DEHYDROGENASE"/>
    <property type="match status" value="1"/>
</dbReference>
<organism evidence="5 6">
    <name type="scientific">Streptantibioticus cattleyicolor (strain ATCC 35852 / DSM 46488 / JCM 4925 / NBRC 14057 / NRRL 8057)</name>
    <name type="common">Streptomyces cattleya</name>
    <dbReference type="NCBI Taxonomy" id="1003195"/>
    <lineage>
        <taxon>Bacteria</taxon>
        <taxon>Bacillati</taxon>
        <taxon>Actinomycetota</taxon>
        <taxon>Actinomycetes</taxon>
        <taxon>Kitasatosporales</taxon>
        <taxon>Streptomycetaceae</taxon>
        <taxon>Streptantibioticus</taxon>
    </lineage>
</organism>
<dbReference type="eggNOG" id="COG3511">
    <property type="taxonomic scope" value="Bacteria"/>
</dbReference>
<dbReference type="InterPro" id="IPR051200">
    <property type="entry name" value="Host-pathogen_enzymatic-act"/>
</dbReference>
<dbReference type="Gene3D" id="3.40.720.10">
    <property type="entry name" value="Alkaline Phosphatase, subunit A"/>
    <property type="match status" value="1"/>
</dbReference>
<dbReference type="Pfam" id="PF04185">
    <property type="entry name" value="Phosphoesterase"/>
    <property type="match status" value="1"/>
</dbReference>
<dbReference type="InterPro" id="IPR017850">
    <property type="entry name" value="Alkaline_phosphatase_core_sf"/>
</dbReference>
<keyword evidence="6" id="KW-1185">Reference proteome</keyword>
<dbReference type="KEGG" id="scy:SCATT_10530"/>
<dbReference type="GO" id="GO:0016788">
    <property type="term" value="F:hydrolase activity, acting on ester bonds"/>
    <property type="evidence" value="ECO:0007669"/>
    <property type="project" value="InterPro"/>
</dbReference>
<evidence type="ECO:0008006" key="7">
    <source>
        <dbReference type="Google" id="ProtNLM"/>
    </source>
</evidence>
<feature type="chain" id="PRO_5039417235" description="Phosphoesterase" evidence="4">
    <location>
        <begin position="37"/>
        <end position="937"/>
    </location>
</feature>
<dbReference type="PANTHER" id="PTHR47197">
    <property type="entry name" value="PROTEIN NIRF"/>
    <property type="match status" value="1"/>
</dbReference>
<protein>
    <recommendedName>
        <fullName evidence="7">Phosphoesterase</fullName>
    </recommendedName>
</protein>
<dbReference type="STRING" id="1003195.SCATT_10530"/>
<feature type="compositionally biased region" description="Basic and acidic residues" evidence="3">
    <location>
        <begin position="914"/>
        <end position="927"/>
    </location>
</feature>
<dbReference type="Gene3D" id="2.130.10.10">
    <property type="entry name" value="YVTN repeat-like/Quinoprotein amine dehydrogenase"/>
    <property type="match status" value="2"/>
</dbReference>
<dbReference type="NCBIfam" id="TIGR02276">
    <property type="entry name" value="beta_rpt_yvtn"/>
    <property type="match status" value="2"/>
</dbReference>
<keyword evidence="1" id="KW-0378">Hydrolase</keyword>
<dbReference type="SUPFAM" id="SSF50974">
    <property type="entry name" value="Nitrous oxide reductase, N-terminal domain"/>
    <property type="match status" value="1"/>
</dbReference>
<dbReference type="SUPFAM" id="SSF53649">
    <property type="entry name" value="Alkaline phosphatase-like"/>
    <property type="match status" value="1"/>
</dbReference>
<evidence type="ECO:0000256" key="2">
    <source>
        <dbReference type="ARBA" id="ARBA00023026"/>
    </source>
</evidence>
<proteinExistence type="predicted"/>
<reference evidence="6" key="1">
    <citation type="submission" date="2011-12" db="EMBL/GenBank/DDBJ databases">
        <title>Complete genome sequence of Streptomyces cattleya strain DSM 46488.</title>
        <authorList>
            <person name="Ou H.-Y."/>
            <person name="Li P."/>
            <person name="Zhao C."/>
            <person name="O'Hagan D."/>
            <person name="Deng Z."/>
        </authorList>
    </citation>
    <scope>NUCLEOTIDE SEQUENCE [LARGE SCALE GENOMIC DNA]</scope>
    <source>
        <strain evidence="6">ATCC 35852 / DSM 46488 / JCM 4925 / NBRC 14057 / NRRL 8057</strain>
    </source>
</reference>
<keyword evidence="2" id="KW-0843">Virulence</keyword>
<accession>G8WNU9</accession>
<sequence>MRMGHRHSSGPKGLRGTAIAALAVTAAFGVTAAAAAAGVTGAFGGFGTDKVDGQRTAKGILLPDNQRITPLGDRHLVGDGRLVSSTLSPDGRKLAALTYRQGTGYLTIMDVATGAVVQQVGTGAAGDRKIGDGKVAADGPLYSPDGRTLWFPQSSDLARFTVGPDGKVTGAPVVVKLTGPHGSALPSGMALSADGGKLYVALNGSNTLGVVDTATNTLVRQIPVGIAPRQVVVTGGEAFVSNEGGRPPKPGDRTNTTDGSQVVADARDGRVTNGTVSVIDLASGTEKSTVRVGLEPSALTLAGTSLLVADSGDDSVSVIDTRTRRVTQTFNVNPLPGSSVGSYPNALAFAGPHTLLVSIGRDNALAQYRWDGGRAPVRYEGLIPTDWYPVAVQRSAATGRVVVTNDKGIGTRGAFSTVSEGPGTNPATGHNTYDDTGSVTTFTPPSHAALGKLTHQVFVDNDWEKLLRRGSGYGTAADRPTVIPARLGSPSKIKHVFLIDKENRTYDQVLGDMGKGDGDPSLAQFGRHVTPNLHALAGRYALMDNFYDIGTLSADGHNWLVQADANDYLEKEFGAFYRSYPALGNDALAYQRSGFLWDTVRRAGKTVDDYSEYAGNIALPATGAPTWAQWYHDARVLEGKATGPLATPIGAYPTTSDVPSVNAMNHPDYPTFDTDIPDQYRVDIWQRHFAQAVRTGKLADLTFIQLPQDHTNGISGKDPFPTAMVADNDLAVGRIVDTISHSPFWKDSAVFVLEDDSQNGTDHVDGHRAPLWVASPYAKRGTVVSTYYSQVNVVRTIEQILGAQPMNQVDRAAEPMYDVFTDHPDLTPYTARPNEIPLDLGLKSAAGRAADASTASAAGRPEVPAHVKELARQWEAWSRLQRTGGAKPQLDQVNPAQLNRVDWYAATGWARPYPGDRRILGPDEVPGRDTPPQELGD</sequence>